<feature type="region of interest" description="Disordered" evidence="1">
    <location>
        <begin position="174"/>
        <end position="232"/>
    </location>
</feature>
<evidence type="ECO:0000313" key="3">
    <source>
        <dbReference type="Proteomes" id="UP001642484"/>
    </source>
</evidence>
<reference evidence="2 3" key="1">
    <citation type="submission" date="2024-02" db="EMBL/GenBank/DDBJ databases">
        <authorList>
            <person name="Chen Y."/>
            <person name="Shah S."/>
            <person name="Dougan E. K."/>
            <person name="Thang M."/>
            <person name="Chan C."/>
        </authorList>
    </citation>
    <scope>NUCLEOTIDE SEQUENCE [LARGE SCALE GENOMIC DNA]</scope>
</reference>
<dbReference type="Proteomes" id="UP001642484">
    <property type="component" value="Unassembled WGS sequence"/>
</dbReference>
<keyword evidence="3" id="KW-1185">Reference proteome</keyword>
<proteinExistence type="predicted"/>
<gene>
    <name evidence="2" type="ORF">CCMP2556_LOCUS37187</name>
</gene>
<feature type="compositionally biased region" description="Polar residues" evidence="1">
    <location>
        <begin position="196"/>
        <end position="207"/>
    </location>
</feature>
<protein>
    <submittedName>
        <fullName evidence="2">Uncharacterized protein</fullName>
    </submittedName>
</protein>
<dbReference type="EMBL" id="CAXAMN010023139">
    <property type="protein sequence ID" value="CAK9075513.1"/>
    <property type="molecule type" value="Genomic_DNA"/>
</dbReference>
<sequence>MLMMQAATTTSDFWRWQLEAVYRKRNPYKLHRVPALLERHKGEEALLYRKVCLTYDLDPTQFYTYAKWPEDVQPSEQRPGLVNRLLSLLGLTKTEADNAEPSAPAPSSPSTWRPFSFCYQPGADLPVCQAAGHQEVVHQQRCAGISPFARNIAQTARGFKNWKPVMPAEEIDFEDEGQSQLGGELDEPSRRPLQQRCPTRPTQSFENAQPPMVRGRPLPGAKRVLPLEGASAAGGLVDAKRRKLSSA</sequence>
<evidence type="ECO:0000256" key="1">
    <source>
        <dbReference type="SAM" id="MobiDB-lite"/>
    </source>
</evidence>
<evidence type="ECO:0000313" key="2">
    <source>
        <dbReference type="EMBL" id="CAK9075513.1"/>
    </source>
</evidence>
<comment type="caution">
    <text evidence="2">The sequence shown here is derived from an EMBL/GenBank/DDBJ whole genome shotgun (WGS) entry which is preliminary data.</text>
</comment>
<accession>A0ABP0PIP7</accession>
<organism evidence="2 3">
    <name type="scientific">Durusdinium trenchii</name>
    <dbReference type="NCBI Taxonomy" id="1381693"/>
    <lineage>
        <taxon>Eukaryota</taxon>
        <taxon>Sar</taxon>
        <taxon>Alveolata</taxon>
        <taxon>Dinophyceae</taxon>
        <taxon>Suessiales</taxon>
        <taxon>Symbiodiniaceae</taxon>
        <taxon>Durusdinium</taxon>
    </lineage>
</organism>
<name>A0ABP0PIP7_9DINO</name>